<dbReference type="RefSeq" id="WP_057794041.1">
    <property type="nucleotide sequence ID" value="NZ_CAXIBE010000008.1"/>
</dbReference>
<evidence type="ECO:0000313" key="10">
    <source>
        <dbReference type="Proteomes" id="UP001170717"/>
    </source>
</evidence>
<evidence type="ECO:0000259" key="6">
    <source>
        <dbReference type="Pfam" id="PF14759"/>
    </source>
</evidence>
<dbReference type="Gene3D" id="3.30.390.30">
    <property type="match status" value="1"/>
</dbReference>
<protein>
    <submittedName>
        <fullName evidence="8">FAD-dependent oxidoreductase</fullName>
    </submittedName>
</protein>
<dbReference type="GO" id="GO:0005737">
    <property type="term" value="C:cytoplasm"/>
    <property type="evidence" value="ECO:0007669"/>
    <property type="project" value="TreeGrafter"/>
</dbReference>
<accession>A0AAW7YZY3</accession>
<evidence type="ECO:0000259" key="5">
    <source>
        <dbReference type="Pfam" id="PF07992"/>
    </source>
</evidence>
<dbReference type="Pfam" id="PF14759">
    <property type="entry name" value="Reductase_C"/>
    <property type="match status" value="1"/>
</dbReference>
<dbReference type="Proteomes" id="UP001170717">
    <property type="component" value="Unassembled WGS sequence"/>
</dbReference>
<feature type="domain" description="Reductase C-terminal" evidence="6">
    <location>
        <begin position="376"/>
        <end position="458"/>
    </location>
</feature>
<evidence type="ECO:0000256" key="3">
    <source>
        <dbReference type="ARBA" id="ARBA00022827"/>
    </source>
</evidence>
<name>A0AAW7YZY3_9ALTE</name>
<keyword evidence="2" id="KW-0285">Flavoprotein</keyword>
<evidence type="ECO:0000256" key="1">
    <source>
        <dbReference type="ARBA" id="ARBA00001974"/>
    </source>
</evidence>
<organism evidence="8 10">
    <name type="scientific">Alteromonas stellipolaris</name>
    <dbReference type="NCBI Taxonomy" id="233316"/>
    <lineage>
        <taxon>Bacteria</taxon>
        <taxon>Pseudomonadati</taxon>
        <taxon>Pseudomonadota</taxon>
        <taxon>Gammaproteobacteria</taxon>
        <taxon>Alteromonadales</taxon>
        <taxon>Alteromonadaceae</taxon>
        <taxon>Alteromonas/Salinimonas group</taxon>
        <taxon>Alteromonas</taxon>
    </lineage>
</organism>
<dbReference type="Pfam" id="PF07992">
    <property type="entry name" value="Pyr_redox_2"/>
    <property type="match status" value="1"/>
</dbReference>
<dbReference type="EMBL" id="CP013926">
    <property type="protein sequence ID" value="AMJ73253.1"/>
    <property type="molecule type" value="Genomic_DNA"/>
</dbReference>
<dbReference type="SUPFAM" id="SSF51905">
    <property type="entry name" value="FAD/NAD(P)-binding domain"/>
    <property type="match status" value="2"/>
</dbReference>
<keyword evidence="4" id="KW-0560">Oxidoreductase</keyword>
<keyword evidence="9" id="KW-1185">Reference proteome</keyword>
<dbReference type="PRINTS" id="PR00411">
    <property type="entry name" value="PNDRDTASEI"/>
</dbReference>
<dbReference type="Proteomes" id="UP000056750">
    <property type="component" value="Chromosome"/>
</dbReference>
<dbReference type="InterPro" id="IPR016156">
    <property type="entry name" value="FAD/NAD-linked_Rdtase_dimer_sf"/>
</dbReference>
<proteinExistence type="predicted"/>
<evidence type="ECO:0000313" key="7">
    <source>
        <dbReference type="EMBL" id="AMJ73253.1"/>
    </source>
</evidence>
<dbReference type="PANTHER" id="PTHR43557">
    <property type="entry name" value="APOPTOSIS-INDUCING FACTOR 1"/>
    <property type="match status" value="1"/>
</dbReference>
<reference evidence="7 9" key="1">
    <citation type="submission" date="2015-12" db="EMBL/GenBank/DDBJ databases">
        <title>Intraspecies pangenome expansion in the marine bacterium Alteromonas.</title>
        <authorList>
            <person name="Lopez-Perez M."/>
            <person name="Rodriguez-Valera F."/>
        </authorList>
    </citation>
    <scope>NUCLEOTIDE SEQUENCE [LARGE SCALE GENOMIC DNA]</scope>
    <source>
        <strain evidence="7 9">LMG 21861</strain>
    </source>
</reference>
<dbReference type="InterPro" id="IPR036188">
    <property type="entry name" value="FAD/NAD-bd_sf"/>
</dbReference>
<dbReference type="AlphaFoldDB" id="A0AAW7YZY3"/>
<dbReference type="InterPro" id="IPR028202">
    <property type="entry name" value="Reductase_C"/>
</dbReference>
<evidence type="ECO:0000313" key="9">
    <source>
        <dbReference type="Proteomes" id="UP000056750"/>
    </source>
</evidence>
<sequence length="461" mass="50010">MTFLATAEETSNQQTCVIIGASHAGVTCAFELRKQGFAGRILLVDGGKHLPYHRPPLSKAYLSVPVGEPPPKLKSEAAYTKANIELLLGVNATYISTDKKMVYVKSISAPFEQRKLVFTHLVLATGATPIIPPVDGLNGCFEKARENTQNNVLVMRNADNAMSLKALVNNPNKPIADFHAVVIGAGYIGLEAASSLRKAGAQVTVIERESRPLARVASEEVSQFVETLHRHQGVNIMCNEAVVSVAPSASQVTPKKEVTAQYDVVCNSGKRLLVDCILIGAGVCINTELAASANLQIEKRAIRVDGRMQTSNDIIWAIGDCTVFPHPEYGNDTHIESVQNALEQAKIAAKNVTLSTNQDTICRTGITPSAYCAIPWFWSDQFDIKLQIAGLMQSADTRILRIDSEHARSIWHFKGDTLCCVEAINSPKAYVLGSKWIAAHAVIDPQKLIDPSIDLTTLNSD</sequence>
<reference evidence="8" key="2">
    <citation type="submission" date="2023-07" db="EMBL/GenBank/DDBJ databases">
        <title>Genome content predicts the carbon catabolic preferences of heterotrophic bacteria.</title>
        <authorList>
            <person name="Gralka M."/>
        </authorList>
    </citation>
    <scope>NUCLEOTIDE SEQUENCE</scope>
    <source>
        <strain evidence="8">F2M12</strain>
    </source>
</reference>
<dbReference type="SUPFAM" id="SSF55424">
    <property type="entry name" value="FAD/NAD-linked reductases, dimerisation (C-terminal) domain"/>
    <property type="match status" value="1"/>
</dbReference>
<dbReference type="InterPro" id="IPR050446">
    <property type="entry name" value="FAD-oxidoreductase/Apoptosis"/>
</dbReference>
<dbReference type="EMBL" id="JAUOQI010000002">
    <property type="protein sequence ID" value="MDO6576553.1"/>
    <property type="molecule type" value="Genomic_DNA"/>
</dbReference>
<evidence type="ECO:0000256" key="4">
    <source>
        <dbReference type="ARBA" id="ARBA00023002"/>
    </source>
</evidence>
<dbReference type="KEGG" id="asq:AVL57_04235"/>
<gene>
    <name evidence="7" type="ORF">AVL57_04235</name>
    <name evidence="8" type="ORF">Q4527_04085</name>
</gene>
<comment type="cofactor">
    <cofactor evidence="1">
        <name>FAD</name>
        <dbReference type="ChEBI" id="CHEBI:57692"/>
    </cofactor>
</comment>
<keyword evidence="3" id="KW-0274">FAD</keyword>
<dbReference type="PRINTS" id="PR00368">
    <property type="entry name" value="FADPNR"/>
</dbReference>
<dbReference type="GO" id="GO:0016651">
    <property type="term" value="F:oxidoreductase activity, acting on NAD(P)H"/>
    <property type="evidence" value="ECO:0007669"/>
    <property type="project" value="TreeGrafter"/>
</dbReference>
<dbReference type="Gene3D" id="3.50.50.60">
    <property type="entry name" value="FAD/NAD(P)-binding domain"/>
    <property type="match status" value="2"/>
</dbReference>
<evidence type="ECO:0000256" key="2">
    <source>
        <dbReference type="ARBA" id="ARBA00022630"/>
    </source>
</evidence>
<dbReference type="InterPro" id="IPR023753">
    <property type="entry name" value="FAD/NAD-binding_dom"/>
</dbReference>
<evidence type="ECO:0000313" key="8">
    <source>
        <dbReference type="EMBL" id="MDO6576553.1"/>
    </source>
</evidence>
<feature type="domain" description="FAD/NAD(P)-binding" evidence="5">
    <location>
        <begin position="16"/>
        <end position="345"/>
    </location>
</feature>
<dbReference type="PANTHER" id="PTHR43557:SF2">
    <property type="entry name" value="RIESKE DOMAIN-CONTAINING PROTEIN-RELATED"/>
    <property type="match status" value="1"/>
</dbReference>